<name>T1F2Y1_HELRO</name>
<dbReference type="CTD" id="20203180"/>
<dbReference type="AlphaFoldDB" id="T1F2Y1"/>
<dbReference type="Proteomes" id="UP000015101">
    <property type="component" value="Unassembled WGS sequence"/>
</dbReference>
<dbReference type="EnsemblMetazoa" id="HelroT170343">
    <property type="protein sequence ID" value="HelroP170343"/>
    <property type="gene ID" value="HelroG170343"/>
</dbReference>
<gene>
    <name evidence="2" type="primary">20203180</name>
    <name evidence="1" type="ORF">HELRODRAFT_170343</name>
</gene>
<reference evidence="3" key="1">
    <citation type="submission" date="2012-12" db="EMBL/GenBank/DDBJ databases">
        <authorList>
            <person name="Hellsten U."/>
            <person name="Grimwood J."/>
            <person name="Chapman J.A."/>
            <person name="Shapiro H."/>
            <person name="Aerts A."/>
            <person name="Otillar R.P."/>
            <person name="Terry A.Y."/>
            <person name="Boore J.L."/>
            <person name="Simakov O."/>
            <person name="Marletaz F."/>
            <person name="Cho S.-J."/>
            <person name="Edsinger-Gonzales E."/>
            <person name="Havlak P."/>
            <person name="Kuo D.-H."/>
            <person name="Larsson T."/>
            <person name="Lv J."/>
            <person name="Arendt D."/>
            <person name="Savage R."/>
            <person name="Osoegawa K."/>
            <person name="de Jong P."/>
            <person name="Lindberg D.R."/>
            <person name="Seaver E.C."/>
            <person name="Weisblat D.A."/>
            <person name="Putnam N.H."/>
            <person name="Grigoriev I.V."/>
            <person name="Rokhsar D.S."/>
        </authorList>
    </citation>
    <scope>NUCLEOTIDE SEQUENCE</scope>
</reference>
<dbReference type="InParanoid" id="T1F2Y1"/>
<proteinExistence type="predicted"/>
<sequence>MSECLQAILLYEGKYVPVRDIQRLRLSGMTSQEIRSTMEFLNSTRQGKVGCYREIRGGIGVFYKCPPHLVDVTFLELFGLNLLIYEARYNSRMVSNATNRHSAVYWYRIETCSPYLTSAEIF</sequence>
<dbReference type="GeneID" id="20203180"/>
<accession>T1F2Y1</accession>
<keyword evidence="3" id="KW-1185">Reference proteome</keyword>
<protein>
    <submittedName>
        <fullName evidence="1 2">Uncharacterized protein</fullName>
    </submittedName>
</protein>
<reference evidence="2" key="3">
    <citation type="submission" date="2015-06" db="UniProtKB">
        <authorList>
            <consortium name="EnsemblMetazoa"/>
        </authorList>
    </citation>
    <scope>IDENTIFICATION</scope>
</reference>
<reference evidence="1 3" key="2">
    <citation type="journal article" date="2013" name="Nature">
        <title>Insights into bilaterian evolution from three spiralian genomes.</title>
        <authorList>
            <person name="Simakov O."/>
            <person name="Marletaz F."/>
            <person name="Cho S.J."/>
            <person name="Edsinger-Gonzales E."/>
            <person name="Havlak P."/>
            <person name="Hellsten U."/>
            <person name="Kuo D.H."/>
            <person name="Larsson T."/>
            <person name="Lv J."/>
            <person name="Arendt D."/>
            <person name="Savage R."/>
            <person name="Osoegawa K."/>
            <person name="de Jong P."/>
            <person name="Grimwood J."/>
            <person name="Chapman J.A."/>
            <person name="Shapiro H."/>
            <person name="Aerts A."/>
            <person name="Otillar R.P."/>
            <person name="Terry A.Y."/>
            <person name="Boore J.L."/>
            <person name="Grigoriev I.V."/>
            <person name="Lindberg D.R."/>
            <person name="Seaver E.C."/>
            <person name="Weisblat D.A."/>
            <person name="Putnam N.H."/>
            <person name="Rokhsar D.S."/>
        </authorList>
    </citation>
    <scope>NUCLEOTIDE SEQUENCE</scope>
</reference>
<dbReference type="EMBL" id="AMQM01003523">
    <property type="status" value="NOT_ANNOTATED_CDS"/>
    <property type="molecule type" value="Genomic_DNA"/>
</dbReference>
<dbReference type="EMBL" id="KB096183">
    <property type="protein sequence ID" value="ESO07790.1"/>
    <property type="molecule type" value="Genomic_DNA"/>
</dbReference>
<dbReference type="KEGG" id="hro:HELRODRAFT_170343"/>
<evidence type="ECO:0000313" key="2">
    <source>
        <dbReference type="EnsemblMetazoa" id="HelroP170343"/>
    </source>
</evidence>
<dbReference type="HOGENOM" id="CLU_2029184_0_0_1"/>
<dbReference type="RefSeq" id="XP_009014401.1">
    <property type="nucleotide sequence ID" value="XM_009016153.1"/>
</dbReference>
<evidence type="ECO:0000313" key="1">
    <source>
        <dbReference type="EMBL" id="ESO07790.1"/>
    </source>
</evidence>
<organism evidence="2 3">
    <name type="scientific">Helobdella robusta</name>
    <name type="common">Californian leech</name>
    <dbReference type="NCBI Taxonomy" id="6412"/>
    <lineage>
        <taxon>Eukaryota</taxon>
        <taxon>Metazoa</taxon>
        <taxon>Spiralia</taxon>
        <taxon>Lophotrochozoa</taxon>
        <taxon>Annelida</taxon>
        <taxon>Clitellata</taxon>
        <taxon>Hirudinea</taxon>
        <taxon>Rhynchobdellida</taxon>
        <taxon>Glossiphoniidae</taxon>
        <taxon>Helobdella</taxon>
    </lineage>
</organism>
<evidence type="ECO:0000313" key="3">
    <source>
        <dbReference type="Proteomes" id="UP000015101"/>
    </source>
</evidence>